<dbReference type="OrthoDB" id="21615at2759"/>
<dbReference type="RefSeq" id="XP_013316504.1">
    <property type="nucleotide sequence ID" value="XM_013461050.1"/>
</dbReference>
<dbReference type="GO" id="GO:0005739">
    <property type="term" value="C:mitochondrion"/>
    <property type="evidence" value="ECO:0007669"/>
    <property type="project" value="TreeGrafter"/>
</dbReference>
<evidence type="ECO:0000256" key="1">
    <source>
        <dbReference type="SAM" id="MobiDB-lite"/>
    </source>
</evidence>
<evidence type="ECO:0000313" key="5">
    <source>
        <dbReference type="Proteomes" id="UP000054342"/>
    </source>
</evidence>
<dbReference type="InterPro" id="IPR008927">
    <property type="entry name" value="6-PGluconate_DH-like_C_sf"/>
</dbReference>
<feature type="region of interest" description="Disordered" evidence="1">
    <location>
        <begin position="1"/>
        <end position="31"/>
    </location>
</feature>
<dbReference type="GO" id="GO:0051287">
    <property type="term" value="F:NAD binding"/>
    <property type="evidence" value="ECO:0007669"/>
    <property type="project" value="InterPro"/>
</dbReference>
<dbReference type="InterPro" id="IPR029154">
    <property type="entry name" value="HIBADH-like_NADP-bd"/>
</dbReference>
<reference evidence="4 5" key="1">
    <citation type="submission" date="2015-01" db="EMBL/GenBank/DDBJ databases">
        <title>The Genome Sequence of Exophiala xenobiotica CBS118157.</title>
        <authorList>
            <consortium name="The Broad Institute Genomics Platform"/>
            <person name="Cuomo C."/>
            <person name="de Hoog S."/>
            <person name="Gorbushina A."/>
            <person name="Stielow B."/>
            <person name="Teixiera M."/>
            <person name="Abouelleil A."/>
            <person name="Chapman S.B."/>
            <person name="Priest M."/>
            <person name="Young S.K."/>
            <person name="Wortman J."/>
            <person name="Nusbaum C."/>
            <person name="Birren B."/>
        </authorList>
    </citation>
    <scope>NUCLEOTIDE SEQUENCE [LARGE SCALE GENOMIC DNA]</scope>
    <source>
        <strain evidence="4 5">CBS 118157</strain>
    </source>
</reference>
<dbReference type="GeneID" id="25326536"/>
<dbReference type="GO" id="GO:0006574">
    <property type="term" value="P:L-valine catabolic process"/>
    <property type="evidence" value="ECO:0007669"/>
    <property type="project" value="TreeGrafter"/>
</dbReference>
<dbReference type="Gene3D" id="3.40.50.720">
    <property type="entry name" value="NAD(P)-binding Rossmann-like Domain"/>
    <property type="match status" value="1"/>
</dbReference>
<dbReference type="AlphaFoldDB" id="A0A0D2EMF7"/>
<dbReference type="SUPFAM" id="SSF51735">
    <property type="entry name" value="NAD(P)-binding Rossmann-fold domains"/>
    <property type="match status" value="1"/>
</dbReference>
<keyword evidence="5" id="KW-1185">Reference proteome</keyword>
<evidence type="ECO:0000259" key="3">
    <source>
        <dbReference type="Pfam" id="PF14833"/>
    </source>
</evidence>
<sequence length="382" mass="41435">MDMQSQESRSPMTGVHDDSADPSARSQQYRPSTVESYLVRKVLIPAEQQQHTHNMGSYSEPRLPSDLGFIGLGNMGFPMFSNLVSKLPPTTTVHFYDVNPDSVERGLKESGAVAKLDACNSSREVAEKSDVLISMVPEGKHVCAVYLHPETGVLAANDLSGKILIDSSTIDTATSLEVGEETKKRHPRASFFDAPVSGGTTGAKKGSITFMIGCAESDPHLPLLKHLMSLMGHNIYTCGGPSLGLTAKFCNNYLSSSITLLNAEMFNFAIKSGMDPRTLQEILKTTTGCNRNAQWANPVPGLSPDAPSSKNYKPGFKIEYVKKDIGLAIAACERVGAKLCLGPTTWNSYVEAGQDPKCAGMDSKVIYRWIGGDEEWQEKFSD</sequence>
<proteinExistence type="predicted"/>
<dbReference type="EMBL" id="KN847319">
    <property type="protein sequence ID" value="KIW55920.1"/>
    <property type="molecule type" value="Genomic_DNA"/>
</dbReference>
<dbReference type="Proteomes" id="UP000054342">
    <property type="component" value="Unassembled WGS sequence"/>
</dbReference>
<name>A0A0D2EMF7_9EURO</name>
<dbReference type="STRING" id="348802.A0A0D2EMF7"/>
<dbReference type="Pfam" id="PF03446">
    <property type="entry name" value="NAD_binding_2"/>
    <property type="match status" value="1"/>
</dbReference>
<evidence type="ECO:0008006" key="6">
    <source>
        <dbReference type="Google" id="ProtNLM"/>
    </source>
</evidence>
<dbReference type="PANTHER" id="PTHR22981">
    <property type="entry name" value="3-HYDROXYISOBUTYRATE DEHYDROGENASE-RELATED"/>
    <property type="match status" value="1"/>
</dbReference>
<feature type="domain" description="3-hydroxyisobutyrate dehydrogenase-like NAD-binding" evidence="3">
    <location>
        <begin position="244"/>
        <end position="354"/>
    </location>
</feature>
<dbReference type="Pfam" id="PF14833">
    <property type="entry name" value="NAD_binding_11"/>
    <property type="match status" value="1"/>
</dbReference>
<dbReference type="GO" id="GO:0008442">
    <property type="term" value="F:3-hydroxyisobutyrate dehydrogenase activity"/>
    <property type="evidence" value="ECO:0007669"/>
    <property type="project" value="TreeGrafter"/>
</dbReference>
<evidence type="ECO:0000259" key="2">
    <source>
        <dbReference type="Pfam" id="PF03446"/>
    </source>
</evidence>
<accession>A0A0D2EMF7</accession>
<protein>
    <recommendedName>
        <fullName evidence="6">3-hydroxyisobutyrate dehydrogenase</fullName>
    </recommendedName>
</protein>
<feature type="domain" description="6-phosphogluconate dehydrogenase NADP-binding" evidence="2">
    <location>
        <begin position="67"/>
        <end position="239"/>
    </location>
</feature>
<organism evidence="4 5">
    <name type="scientific">Exophiala xenobiotica</name>
    <dbReference type="NCBI Taxonomy" id="348802"/>
    <lineage>
        <taxon>Eukaryota</taxon>
        <taxon>Fungi</taxon>
        <taxon>Dikarya</taxon>
        <taxon>Ascomycota</taxon>
        <taxon>Pezizomycotina</taxon>
        <taxon>Eurotiomycetes</taxon>
        <taxon>Chaetothyriomycetidae</taxon>
        <taxon>Chaetothyriales</taxon>
        <taxon>Herpotrichiellaceae</taxon>
        <taxon>Exophiala</taxon>
    </lineage>
</organism>
<dbReference type="InterPro" id="IPR013328">
    <property type="entry name" value="6PGD_dom2"/>
</dbReference>
<dbReference type="GO" id="GO:0050661">
    <property type="term" value="F:NADP binding"/>
    <property type="evidence" value="ECO:0007669"/>
    <property type="project" value="InterPro"/>
</dbReference>
<gene>
    <name evidence="4" type="ORF">PV05_04628</name>
</gene>
<dbReference type="PANTHER" id="PTHR22981:SF81">
    <property type="entry name" value="DEHYDROGENASE, PUTATIVE-RELATED"/>
    <property type="match status" value="1"/>
</dbReference>
<dbReference type="InterPro" id="IPR006115">
    <property type="entry name" value="6PGDH_NADP-bd"/>
</dbReference>
<dbReference type="Gene3D" id="1.10.1040.10">
    <property type="entry name" value="N-(1-d-carboxylethyl)-l-norvaline Dehydrogenase, domain 2"/>
    <property type="match status" value="1"/>
</dbReference>
<dbReference type="HOGENOM" id="CLU_035117_6_1_1"/>
<feature type="compositionally biased region" description="Polar residues" evidence="1">
    <location>
        <begin position="1"/>
        <end position="11"/>
    </location>
</feature>
<evidence type="ECO:0000313" key="4">
    <source>
        <dbReference type="EMBL" id="KIW55920.1"/>
    </source>
</evidence>
<dbReference type="InterPro" id="IPR036291">
    <property type="entry name" value="NAD(P)-bd_dom_sf"/>
</dbReference>
<dbReference type="SUPFAM" id="SSF48179">
    <property type="entry name" value="6-phosphogluconate dehydrogenase C-terminal domain-like"/>
    <property type="match status" value="1"/>
</dbReference>